<feature type="domain" description="SnoaL-like" evidence="1">
    <location>
        <begin position="20"/>
        <end position="119"/>
    </location>
</feature>
<evidence type="ECO:0000259" key="1">
    <source>
        <dbReference type="Pfam" id="PF12680"/>
    </source>
</evidence>
<dbReference type="Gene3D" id="3.10.450.50">
    <property type="match status" value="1"/>
</dbReference>
<dbReference type="EMBL" id="JACHWF010000005">
    <property type="protein sequence ID" value="MBB3009704.1"/>
    <property type="molecule type" value="Genomic_DNA"/>
</dbReference>
<dbReference type="EC" id="5.3.3.1" evidence="2"/>
<comment type="caution">
    <text evidence="2">The sequence shown here is derived from an EMBL/GenBank/DDBJ whole genome shotgun (WGS) entry which is preliminary data.</text>
</comment>
<dbReference type="Proteomes" id="UP000578036">
    <property type="component" value="Unassembled WGS sequence"/>
</dbReference>
<evidence type="ECO:0000313" key="3">
    <source>
        <dbReference type="Proteomes" id="UP000578036"/>
    </source>
</evidence>
<protein>
    <submittedName>
        <fullName evidence="2">Steroid delta-isomerase</fullName>
        <ecNumber evidence="2">5.3.3.1</ecNumber>
    </submittedName>
</protein>
<dbReference type="GO" id="GO:0004769">
    <property type="term" value="F:steroid Delta-isomerase activity"/>
    <property type="evidence" value="ECO:0007669"/>
    <property type="project" value="UniProtKB-EC"/>
</dbReference>
<keyword evidence="3" id="KW-1185">Reference proteome</keyword>
<dbReference type="InterPro" id="IPR037401">
    <property type="entry name" value="SnoaL-like"/>
</dbReference>
<sequence length="132" mass="13913">MSQGPNPHPDSAAMKATLLAYVERFNAGDAQGVAALYADDATVEDPVGAQPIAGKPAILAFYQHATALGARLEVVAPPRGSHGNAAALTFAVHARLEGRPARIDVTDIMSFGDDGRIRSMRAHWGPDDVHFV</sequence>
<organism evidence="2 3">
    <name type="scientific">Cupriavidus alkaliphilus</name>
    <dbReference type="NCBI Taxonomy" id="942866"/>
    <lineage>
        <taxon>Bacteria</taxon>
        <taxon>Pseudomonadati</taxon>
        <taxon>Pseudomonadota</taxon>
        <taxon>Betaproteobacteria</taxon>
        <taxon>Burkholderiales</taxon>
        <taxon>Burkholderiaceae</taxon>
        <taxon>Cupriavidus</taxon>
    </lineage>
</organism>
<keyword evidence="2" id="KW-0413">Isomerase</keyword>
<reference evidence="2 3" key="1">
    <citation type="submission" date="2020-08" db="EMBL/GenBank/DDBJ databases">
        <title>Genomic Encyclopedia of Type Strains, Phase IV (KMG-V): Genome sequencing to study the core and pangenomes of soil and plant-associated prokaryotes.</title>
        <authorList>
            <person name="Whitman W."/>
        </authorList>
    </citation>
    <scope>NUCLEOTIDE SEQUENCE [LARGE SCALE GENOMIC DNA]</scope>
    <source>
        <strain evidence="2 3">SLV-2362</strain>
    </source>
</reference>
<dbReference type="Pfam" id="PF12680">
    <property type="entry name" value="SnoaL_2"/>
    <property type="match status" value="1"/>
</dbReference>
<name>A0A1C3V020_9BURK</name>
<dbReference type="RefSeq" id="WP_092311804.1">
    <property type="nucleotide sequence ID" value="NZ_FMAD01000005.1"/>
</dbReference>
<dbReference type="AlphaFoldDB" id="A0A1C3V020"/>
<dbReference type="InterPro" id="IPR032710">
    <property type="entry name" value="NTF2-like_dom_sf"/>
</dbReference>
<evidence type="ECO:0000313" key="2">
    <source>
        <dbReference type="EMBL" id="MBB3009704.1"/>
    </source>
</evidence>
<accession>A0A1C3V020</accession>
<gene>
    <name evidence="2" type="ORF">FHX61_004377</name>
</gene>
<dbReference type="SUPFAM" id="SSF54427">
    <property type="entry name" value="NTF2-like"/>
    <property type="match status" value="1"/>
</dbReference>
<proteinExistence type="predicted"/>